<sequence length="547" mass="63942">MKYIFTYCLLSFIVFESNAQSKETIPLYNRLRAFSADIDKDEIDKQLKNLHTLPKDKLADFYVALANYQYAIYRDHENANKHFYFALEQPIISDYTKADALNGIGTIYSGFFHHDLAIKNFKKSLEIVLNKYPDSIDDINSLYNNIGHSYSNENHKDSAQYYFKKGIQLGLEKNSPAMGCYFNMGFAHSNPDSAYYYTKKALDASIQLKKDYLLTFCYINLGANEISRGNLIKADSLLNLSEKNALKFKQTKFINEIKVQRARILISQDFNNEGINLLKKVIPYFENLNDFLQLETIYIWLEKAYINNKQFEKAHWALRKYNKNIADKENSKKLKKDQGIAIYKNLEKKLQSENIKSSAQKRFYLIIILLLLVFFSFAIYLFLKYKKRQHLKNSKLYSKVGSLRDENIQNHQQLLFKNLLVDEKQTFLKQLASDVKTHANNAAKDKNAFLDIYKKIQQNIKDSIGNEFEYHFEKVHPNFYKSLSKEGYKLTKNEMRLAALIKLNFSTKEISEITKQSVNTINVAKSRLKTKLSLDKNTSLYSFIQKH</sequence>
<feature type="transmembrane region" description="Helical" evidence="1">
    <location>
        <begin position="363"/>
        <end position="383"/>
    </location>
</feature>
<dbReference type="EMBL" id="WAAU01000003">
    <property type="protein sequence ID" value="KAB1160809.1"/>
    <property type="molecule type" value="Genomic_DNA"/>
</dbReference>
<evidence type="ECO:0000313" key="3">
    <source>
        <dbReference type="Proteomes" id="UP000467305"/>
    </source>
</evidence>
<comment type="caution">
    <text evidence="2">The sequence shown here is derived from an EMBL/GenBank/DDBJ whole genome shotgun (WGS) entry which is preliminary data.</text>
</comment>
<dbReference type="Pfam" id="PF13181">
    <property type="entry name" value="TPR_8"/>
    <property type="match status" value="1"/>
</dbReference>
<evidence type="ECO:0000256" key="1">
    <source>
        <dbReference type="SAM" id="Phobius"/>
    </source>
</evidence>
<dbReference type="InterPro" id="IPR036388">
    <property type="entry name" value="WH-like_DNA-bd_sf"/>
</dbReference>
<organism evidence="2 3">
    <name type="scientific">Tenacibaculum aiptasiae</name>
    <dbReference type="NCBI Taxonomy" id="426481"/>
    <lineage>
        <taxon>Bacteria</taxon>
        <taxon>Pseudomonadati</taxon>
        <taxon>Bacteroidota</taxon>
        <taxon>Flavobacteriia</taxon>
        <taxon>Flavobacteriales</taxon>
        <taxon>Flavobacteriaceae</taxon>
        <taxon>Tenacibaculum</taxon>
    </lineage>
</organism>
<dbReference type="InterPro" id="IPR016032">
    <property type="entry name" value="Sig_transdc_resp-reg_C-effctor"/>
</dbReference>
<keyword evidence="3" id="KW-1185">Reference proteome</keyword>
<name>A0A7J5ATD4_9FLAO</name>
<keyword evidence="1" id="KW-0472">Membrane</keyword>
<dbReference type="OrthoDB" id="1090267at2"/>
<reference evidence="2 3" key="1">
    <citation type="submission" date="2019-09" db="EMBL/GenBank/DDBJ databases">
        <authorList>
            <person name="Cao W.R."/>
        </authorList>
    </citation>
    <scope>NUCLEOTIDE SEQUENCE [LARGE SCALE GENOMIC DNA]</scope>
    <source>
        <strain evidence="3">a4</strain>
    </source>
</reference>
<dbReference type="InterPro" id="IPR019734">
    <property type="entry name" value="TPR_rpt"/>
</dbReference>
<dbReference type="InterPro" id="IPR011990">
    <property type="entry name" value="TPR-like_helical_dom_sf"/>
</dbReference>
<evidence type="ECO:0008006" key="4">
    <source>
        <dbReference type="Google" id="ProtNLM"/>
    </source>
</evidence>
<keyword evidence="1" id="KW-1133">Transmembrane helix</keyword>
<dbReference type="GO" id="GO:0006355">
    <property type="term" value="P:regulation of DNA-templated transcription"/>
    <property type="evidence" value="ECO:0007669"/>
    <property type="project" value="InterPro"/>
</dbReference>
<accession>A0A7J5ATD4</accession>
<dbReference type="RefSeq" id="WP_150898437.1">
    <property type="nucleotide sequence ID" value="NZ_WAAU01000003.1"/>
</dbReference>
<keyword evidence="1" id="KW-0812">Transmembrane</keyword>
<gene>
    <name evidence="2" type="ORF">F7018_02735</name>
</gene>
<evidence type="ECO:0000313" key="2">
    <source>
        <dbReference type="EMBL" id="KAB1160809.1"/>
    </source>
</evidence>
<dbReference type="Gene3D" id="1.10.10.10">
    <property type="entry name" value="Winged helix-like DNA-binding domain superfamily/Winged helix DNA-binding domain"/>
    <property type="match status" value="1"/>
</dbReference>
<proteinExistence type="predicted"/>
<dbReference type="SUPFAM" id="SSF46894">
    <property type="entry name" value="C-terminal effector domain of the bipartite response regulators"/>
    <property type="match status" value="1"/>
</dbReference>
<dbReference type="GO" id="GO:0003677">
    <property type="term" value="F:DNA binding"/>
    <property type="evidence" value="ECO:0007669"/>
    <property type="project" value="InterPro"/>
</dbReference>
<dbReference type="Proteomes" id="UP000467305">
    <property type="component" value="Unassembled WGS sequence"/>
</dbReference>
<dbReference type="Gene3D" id="1.25.40.10">
    <property type="entry name" value="Tetratricopeptide repeat domain"/>
    <property type="match status" value="2"/>
</dbReference>
<protein>
    <recommendedName>
        <fullName evidence="4">Tetratricopeptide repeat protein</fullName>
    </recommendedName>
</protein>
<dbReference type="SUPFAM" id="SSF48452">
    <property type="entry name" value="TPR-like"/>
    <property type="match status" value="1"/>
</dbReference>
<dbReference type="AlphaFoldDB" id="A0A7J5ATD4"/>